<feature type="region of interest" description="Disordered" evidence="4">
    <location>
        <begin position="422"/>
        <end position="457"/>
    </location>
</feature>
<dbReference type="InterPro" id="IPR042786">
    <property type="entry name" value="PDZD7_HN-like"/>
</dbReference>
<dbReference type="GO" id="GO:0007605">
    <property type="term" value="P:sensory perception of sound"/>
    <property type="evidence" value="ECO:0007669"/>
    <property type="project" value="TreeGrafter"/>
</dbReference>
<evidence type="ECO:0000256" key="2">
    <source>
        <dbReference type="ARBA" id="ARBA00022737"/>
    </source>
</evidence>
<dbReference type="GO" id="GO:0002142">
    <property type="term" value="C:stereocilia ankle link complex"/>
    <property type="evidence" value="ECO:0007669"/>
    <property type="project" value="TreeGrafter"/>
</dbReference>
<dbReference type="Gene3D" id="1.20.1160.20">
    <property type="match status" value="1"/>
</dbReference>
<feature type="domain" description="PDZ" evidence="5">
    <location>
        <begin position="528"/>
        <end position="600"/>
    </location>
</feature>
<dbReference type="GO" id="GO:0060088">
    <property type="term" value="P:auditory receptor cell stereocilium organization"/>
    <property type="evidence" value="ECO:0007669"/>
    <property type="project" value="TreeGrafter"/>
</dbReference>
<dbReference type="CDD" id="cd06751">
    <property type="entry name" value="PDZ3_PDZD7-like"/>
    <property type="match status" value="1"/>
</dbReference>
<evidence type="ECO:0000256" key="3">
    <source>
        <dbReference type="ARBA" id="ARBA00023273"/>
    </source>
</evidence>
<evidence type="ECO:0000313" key="6">
    <source>
        <dbReference type="EMBL" id="KAI1894262.1"/>
    </source>
</evidence>
<dbReference type="Proteomes" id="UP000829720">
    <property type="component" value="Unassembled WGS sequence"/>
</dbReference>
<keyword evidence="2" id="KW-0677">Repeat</keyword>
<proteinExistence type="predicted"/>
<protein>
    <recommendedName>
        <fullName evidence="5">PDZ domain-containing protein</fullName>
    </recommendedName>
</protein>
<feature type="region of interest" description="Disordered" evidence="4">
    <location>
        <begin position="19"/>
        <end position="191"/>
    </location>
</feature>
<dbReference type="SMART" id="SM00228">
    <property type="entry name" value="PDZ"/>
    <property type="match status" value="1"/>
</dbReference>
<dbReference type="PANTHER" id="PTHR23116:SF29">
    <property type="entry name" value="PDZ DOMAIN-CONTAINING PROTEIN 7"/>
    <property type="match status" value="1"/>
</dbReference>
<dbReference type="GO" id="GO:0005886">
    <property type="term" value="C:plasma membrane"/>
    <property type="evidence" value="ECO:0007669"/>
    <property type="project" value="TreeGrafter"/>
</dbReference>
<evidence type="ECO:0000313" key="7">
    <source>
        <dbReference type="Proteomes" id="UP000829720"/>
    </source>
</evidence>
<feature type="compositionally biased region" description="Polar residues" evidence="4">
    <location>
        <begin position="422"/>
        <end position="434"/>
    </location>
</feature>
<dbReference type="FunFam" id="2.30.42.10:FF:000171">
    <property type="entry name" value="PDZ domain containing 7"/>
    <property type="match status" value="1"/>
</dbReference>
<dbReference type="OrthoDB" id="10029564at2759"/>
<sequence length="621" mass="68395">MFPASLPAFGSEMVDVCISTEDSPRRASSGSDRTETAIQTDPPDHHHHASPRPDTSRARGATFLLKDTAIRSPSAERGARPRGRASSVGEDSPKTAVLMALSRPRRPIRRSQSHITVSEDKQKKLKQKQSKAEGEGSTLQRSKTFVNLLFKSSRRRDASREKRDTATGESSRGHSKSPSRSEMDREEGRFRPFTVRSSKDFRLGGKDHSPAPSLDMLDMVEDMARKLLSEEEVIAVMRHCRRFVTEHVVEDLVRPLLGLLDRPEKLLLLREIRMLIHPTDLGRFDSMVVPFEMEAYDILKSRSVRSPVLRSPQTGLAPRRHLITPIPDYRGGFHLHPAQDLERDRQLMEDIEKLRLSGPQDHTQYPSRAFTPLLDVPVDSYTPESFHPSPSGPARPNWLLAESIRSTDHGGAGGTIHLELSSTSSMGDTISQRGRSPVRNGQAKAKKDKGEPREKDKDTIYGMINAPRRSRPLLSQVFGPSDHGHQLGTGSAFSPVVKVGRGQANGHTASSENGQNGSAAVQEYELTTVSISKTKQSLGISISGGMESKVQPVVKIEKIFPGGAASTSEVLKAGFELVSVDGESLHGVTHQQAVDVIRKAFSNKAKDPMVFVVKVPKNPHP</sequence>
<accession>A0A8T3DDN6</accession>
<dbReference type="GO" id="GO:0005929">
    <property type="term" value="C:cilium"/>
    <property type="evidence" value="ECO:0007669"/>
    <property type="project" value="TreeGrafter"/>
</dbReference>
<dbReference type="AlphaFoldDB" id="A0A8T3DDN6"/>
<feature type="compositionally biased region" description="Polar residues" evidence="4">
    <location>
        <begin position="26"/>
        <end position="39"/>
    </location>
</feature>
<dbReference type="Pfam" id="PF00595">
    <property type="entry name" value="PDZ"/>
    <property type="match status" value="1"/>
</dbReference>
<evidence type="ECO:0000259" key="5">
    <source>
        <dbReference type="PROSITE" id="PS50106"/>
    </source>
</evidence>
<feature type="compositionally biased region" description="Basic and acidic residues" evidence="4">
    <location>
        <begin position="155"/>
        <end position="166"/>
    </location>
</feature>
<evidence type="ECO:0000256" key="4">
    <source>
        <dbReference type="SAM" id="MobiDB-lite"/>
    </source>
</evidence>
<gene>
    <name evidence="6" type="ORF">AGOR_G00114000</name>
</gene>
<keyword evidence="3" id="KW-0966">Cell projection</keyword>
<comment type="subcellular location">
    <subcellularLocation>
        <location evidence="1">Cell projection</location>
    </subcellularLocation>
</comment>
<feature type="compositionally biased region" description="Basic and acidic residues" evidence="4">
    <location>
        <begin position="179"/>
        <end position="190"/>
    </location>
</feature>
<dbReference type="InterPro" id="IPR036034">
    <property type="entry name" value="PDZ_sf"/>
</dbReference>
<keyword evidence="7" id="KW-1185">Reference proteome</keyword>
<comment type="caution">
    <text evidence="6">The sequence shown here is derived from an EMBL/GenBank/DDBJ whole genome shotgun (WGS) entry which is preliminary data.</text>
</comment>
<feature type="compositionally biased region" description="Basic residues" evidence="4">
    <location>
        <begin position="103"/>
        <end position="112"/>
    </location>
</feature>
<dbReference type="EMBL" id="JAERUA010000010">
    <property type="protein sequence ID" value="KAI1894262.1"/>
    <property type="molecule type" value="Genomic_DNA"/>
</dbReference>
<dbReference type="GO" id="GO:0032426">
    <property type="term" value="C:stereocilium tip"/>
    <property type="evidence" value="ECO:0007669"/>
    <property type="project" value="TreeGrafter"/>
</dbReference>
<evidence type="ECO:0000256" key="1">
    <source>
        <dbReference type="ARBA" id="ARBA00004316"/>
    </source>
</evidence>
<dbReference type="InterPro" id="IPR001478">
    <property type="entry name" value="PDZ"/>
</dbReference>
<dbReference type="SUPFAM" id="SSF50156">
    <property type="entry name" value="PDZ domain-like"/>
    <property type="match status" value="1"/>
</dbReference>
<dbReference type="InterPro" id="IPR051844">
    <property type="entry name" value="USH2_Complex_Protein"/>
</dbReference>
<dbReference type="CDD" id="cd07358">
    <property type="entry name" value="HN_PDZD7_like"/>
    <property type="match status" value="1"/>
</dbReference>
<dbReference type="Gene3D" id="2.30.42.10">
    <property type="match status" value="1"/>
</dbReference>
<organism evidence="6 7">
    <name type="scientific">Albula goreensis</name>
    <dbReference type="NCBI Taxonomy" id="1534307"/>
    <lineage>
        <taxon>Eukaryota</taxon>
        <taxon>Metazoa</taxon>
        <taxon>Chordata</taxon>
        <taxon>Craniata</taxon>
        <taxon>Vertebrata</taxon>
        <taxon>Euteleostomi</taxon>
        <taxon>Actinopterygii</taxon>
        <taxon>Neopterygii</taxon>
        <taxon>Teleostei</taxon>
        <taxon>Albuliformes</taxon>
        <taxon>Albulidae</taxon>
        <taxon>Albula</taxon>
    </lineage>
</organism>
<dbReference type="PANTHER" id="PTHR23116">
    <property type="entry name" value="PDZ DOMAIN CONTAINING WHIRLIN AND HARMONIN-RELATED"/>
    <property type="match status" value="1"/>
</dbReference>
<reference evidence="6" key="1">
    <citation type="submission" date="2021-01" db="EMBL/GenBank/DDBJ databases">
        <authorList>
            <person name="Zahm M."/>
            <person name="Roques C."/>
            <person name="Cabau C."/>
            <person name="Klopp C."/>
            <person name="Donnadieu C."/>
            <person name="Jouanno E."/>
            <person name="Lampietro C."/>
            <person name="Louis A."/>
            <person name="Herpin A."/>
            <person name="Echchiki A."/>
            <person name="Berthelot C."/>
            <person name="Parey E."/>
            <person name="Roest-Crollius H."/>
            <person name="Braasch I."/>
            <person name="Postlethwait J."/>
            <person name="Bobe J."/>
            <person name="Montfort J."/>
            <person name="Bouchez O."/>
            <person name="Begum T."/>
            <person name="Mejri S."/>
            <person name="Adams A."/>
            <person name="Chen W.-J."/>
            <person name="Guiguen Y."/>
        </authorList>
    </citation>
    <scope>NUCLEOTIDE SEQUENCE</scope>
    <source>
        <tissue evidence="6">Blood</tissue>
    </source>
</reference>
<feature type="compositionally biased region" description="Basic and acidic residues" evidence="4">
    <location>
        <begin position="448"/>
        <end position="457"/>
    </location>
</feature>
<dbReference type="PROSITE" id="PS50106">
    <property type="entry name" value="PDZ"/>
    <property type="match status" value="1"/>
</dbReference>
<name>A0A8T3DDN6_9TELE</name>